<dbReference type="OrthoDB" id="8930856at2759"/>
<feature type="compositionally biased region" description="Polar residues" evidence="1">
    <location>
        <begin position="256"/>
        <end position="271"/>
    </location>
</feature>
<sequence>MQSTLPIKDKDCLDLDAGYGTALAPQKLVEKTSQHLQKSPATTQTPTKGTSKRMTAKDYLPPANSGCAPETENAPKSSKNVPPPYSALRGSSLQNSFANKRLSTHEGVHQTVQKTSISLPLSLQDTPQAKTEPQNGKAVVSPPSSAMLSPNTPEKASKTRIPMGFKAFIKSPPSHKNSPSIPGKQAKNHINSVSKETVTSNASTQCDSSQPVYSIDSPPKMSVTEVKGEVQCRLLEDDAHAVLPEEGELCEKGKRSSQLSPDPYLSLQSLI</sequence>
<organism evidence="2 3">
    <name type="scientific">Dissostichus mawsoni</name>
    <name type="common">Antarctic cod</name>
    <dbReference type="NCBI Taxonomy" id="36200"/>
    <lineage>
        <taxon>Eukaryota</taxon>
        <taxon>Metazoa</taxon>
        <taxon>Chordata</taxon>
        <taxon>Craniata</taxon>
        <taxon>Vertebrata</taxon>
        <taxon>Euteleostomi</taxon>
        <taxon>Actinopterygii</taxon>
        <taxon>Neopterygii</taxon>
        <taxon>Teleostei</taxon>
        <taxon>Neoteleostei</taxon>
        <taxon>Acanthomorphata</taxon>
        <taxon>Eupercaria</taxon>
        <taxon>Perciformes</taxon>
        <taxon>Notothenioidei</taxon>
        <taxon>Nototheniidae</taxon>
        <taxon>Dissostichus</taxon>
    </lineage>
</organism>
<feature type="compositionally biased region" description="Polar residues" evidence="1">
    <location>
        <begin position="110"/>
        <end position="134"/>
    </location>
</feature>
<dbReference type="PANTHER" id="PTHR21740:SF0">
    <property type="entry name" value="NCK-ASSOCIATED PROTEIN 5"/>
    <property type="match status" value="1"/>
</dbReference>
<dbReference type="AlphaFoldDB" id="A0A7J5Z7K5"/>
<accession>A0A7J5Z7K5</accession>
<feature type="region of interest" description="Disordered" evidence="1">
    <location>
        <begin position="30"/>
        <end position="160"/>
    </location>
</feature>
<feature type="region of interest" description="Disordered" evidence="1">
    <location>
        <begin position="196"/>
        <end position="219"/>
    </location>
</feature>
<keyword evidence="3" id="KW-1185">Reference proteome</keyword>
<evidence type="ECO:0000313" key="3">
    <source>
        <dbReference type="Proteomes" id="UP000518266"/>
    </source>
</evidence>
<feature type="region of interest" description="Disordered" evidence="1">
    <location>
        <begin position="249"/>
        <end position="271"/>
    </location>
</feature>
<evidence type="ECO:0000256" key="1">
    <source>
        <dbReference type="SAM" id="MobiDB-lite"/>
    </source>
</evidence>
<evidence type="ECO:0000313" key="2">
    <source>
        <dbReference type="EMBL" id="KAF3857503.1"/>
    </source>
</evidence>
<gene>
    <name evidence="2" type="ORF">F7725_009362</name>
</gene>
<reference evidence="2 3" key="1">
    <citation type="submission" date="2020-03" db="EMBL/GenBank/DDBJ databases">
        <title>Dissostichus mawsoni Genome sequencing and assembly.</title>
        <authorList>
            <person name="Park H."/>
        </authorList>
    </citation>
    <scope>NUCLEOTIDE SEQUENCE [LARGE SCALE GENOMIC DNA]</scope>
    <source>
        <strain evidence="2">DM0001</strain>
        <tissue evidence="2">Muscle</tissue>
    </source>
</reference>
<feature type="compositionally biased region" description="Polar residues" evidence="1">
    <location>
        <begin position="196"/>
        <end position="212"/>
    </location>
</feature>
<feature type="compositionally biased region" description="Polar residues" evidence="1">
    <location>
        <begin position="89"/>
        <end position="98"/>
    </location>
</feature>
<dbReference type="GO" id="GO:0001578">
    <property type="term" value="P:microtubule bundle formation"/>
    <property type="evidence" value="ECO:0007669"/>
    <property type="project" value="TreeGrafter"/>
</dbReference>
<dbReference type="GO" id="GO:0007019">
    <property type="term" value="P:microtubule depolymerization"/>
    <property type="evidence" value="ECO:0007669"/>
    <property type="project" value="TreeGrafter"/>
</dbReference>
<dbReference type="EMBL" id="JAAKFY010000005">
    <property type="protein sequence ID" value="KAF3857503.1"/>
    <property type="molecule type" value="Genomic_DNA"/>
</dbReference>
<comment type="caution">
    <text evidence="2">The sequence shown here is derived from an EMBL/GenBank/DDBJ whole genome shotgun (WGS) entry which is preliminary data.</text>
</comment>
<protein>
    <submittedName>
        <fullName evidence="2">Uncharacterized protein</fullName>
    </submittedName>
</protein>
<dbReference type="InterPro" id="IPR026163">
    <property type="entry name" value="Nckap5l"/>
</dbReference>
<name>A0A7J5Z7K5_DISMA</name>
<dbReference type="GO" id="GO:0035371">
    <property type="term" value="C:microtubule plus-end"/>
    <property type="evidence" value="ECO:0007669"/>
    <property type="project" value="TreeGrafter"/>
</dbReference>
<feature type="compositionally biased region" description="Polar residues" evidence="1">
    <location>
        <begin position="142"/>
        <end position="154"/>
    </location>
</feature>
<dbReference type="PANTHER" id="PTHR21740">
    <property type="entry name" value="NCK-ASSOCIATED PROTEIN 5"/>
    <property type="match status" value="1"/>
</dbReference>
<dbReference type="Proteomes" id="UP000518266">
    <property type="component" value="Unassembled WGS sequence"/>
</dbReference>
<feature type="compositionally biased region" description="Polar residues" evidence="1">
    <location>
        <begin position="34"/>
        <end position="53"/>
    </location>
</feature>
<proteinExistence type="predicted"/>